<dbReference type="Pfam" id="PF13439">
    <property type="entry name" value="Glyco_transf_4"/>
    <property type="match status" value="1"/>
</dbReference>
<gene>
    <name evidence="3" type="ORF">G3M78_07290</name>
</gene>
<dbReference type="GO" id="GO:0016757">
    <property type="term" value="F:glycosyltransferase activity"/>
    <property type="evidence" value="ECO:0007669"/>
    <property type="project" value="InterPro"/>
</dbReference>
<dbReference type="KEGG" id="nva:G3M78_07290"/>
<evidence type="ECO:0000259" key="1">
    <source>
        <dbReference type="Pfam" id="PF00534"/>
    </source>
</evidence>
<feature type="domain" description="Glycosyltransferase subfamily 4-like N-terminal" evidence="2">
    <location>
        <begin position="13"/>
        <end position="180"/>
    </location>
</feature>
<name>A0A7T0C274_9BACT</name>
<dbReference type="Pfam" id="PF00534">
    <property type="entry name" value="Glycos_transf_1"/>
    <property type="match status" value="1"/>
</dbReference>
<evidence type="ECO:0000259" key="2">
    <source>
        <dbReference type="Pfam" id="PF13439"/>
    </source>
</evidence>
<dbReference type="PANTHER" id="PTHR12526:SF623">
    <property type="entry name" value="WABG"/>
    <property type="match status" value="1"/>
</dbReference>
<reference evidence="4" key="1">
    <citation type="submission" date="2020-02" db="EMBL/GenBank/DDBJ databases">
        <title>Genomic and physiological characterization of two novel Nitrospinaceae genera.</title>
        <authorList>
            <person name="Mueller A.J."/>
            <person name="Jung M.-Y."/>
            <person name="Strachan C.R."/>
            <person name="Herbold C.W."/>
            <person name="Kirkegaard R.H."/>
            <person name="Daims H."/>
        </authorList>
    </citation>
    <scope>NUCLEOTIDE SEQUENCE [LARGE SCALE GENOMIC DNA]</scope>
</reference>
<dbReference type="InterPro" id="IPR001296">
    <property type="entry name" value="Glyco_trans_1"/>
</dbReference>
<dbReference type="Gene3D" id="3.40.50.2000">
    <property type="entry name" value="Glycogen Phosphorylase B"/>
    <property type="match status" value="2"/>
</dbReference>
<dbReference type="AlphaFoldDB" id="A0A7T0C274"/>
<dbReference type="InterPro" id="IPR028098">
    <property type="entry name" value="Glyco_trans_4-like_N"/>
</dbReference>
<organism evidence="3 4">
    <name type="scientific">Candidatus Nitrohelix vancouverensis</name>
    <dbReference type="NCBI Taxonomy" id="2705534"/>
    <lineage>
        <taxon>Bacteria</taxon>
        <taxon>Pseudomonadati</taxon>
        <taxon>Nitrospinota/Tectimicrobiota group</taxon>
        <taxon>Nitrospinota</taxon>
        <taxon>Nitrospinia</taxon>
        <taxon>Nitrospinales</taxon>
        <taxon>Nitrospinaceae</taxon>
        <taxon>Candidatus Nitrohelix</taxon>
    </lineage>
</organism>
<evidence type="ECO:0000313" key="4">
    <source>
        <dbReference type="Proteomes" id="UP000594464"/>
    </source>
</evidence>
<dbReference type="CDD" id="cd03801">
    <property type="entry name" value="GT4_PimA-like"/>
    <property type="match status" value="1"/>
</dbReference>
<accession>A0A7T0C274</accession>
<dbReference type="SUPFAM" id="SSF53756">
    <property type="entry name" value="UDP-Glycosyltransferase/glycogen phosphorylase"/>
    <property type="match status" value="1"/>
</dbReference>
<dbReference type="Proteomes" id="UP000594464">
    <property type="component" value="Chromosome"/>
</dbReference>
<proteinExistence type="predicted"/>
<protein>
    <submittedName>
        <fullName evidence="3">Glycosyltransferase family 4 protein</fullName>
    </submittedName>
</protein>
<feature type="domain" description="Glycosyl transferase family 1" evidence="1">
    <location>
        <begin position="193"/>
        <end position="351"/>
    </location>
</feature>
<dbReference type="PANTHER" id="PTHR12526">
    <property type="entry name" value="GLYCOSYLTRANSFERASE"/>
    <property type="match status" value="1"/>
</dbReference>
<sequence>MKIAVIRQKFVNYGGAESFVAQYADVMANQGHEIHIFANQWTESKHPQIHIHPVPALKINSFIRSLSFAWFAGREVAKGSYDIVQSHERIFHQDIYRAGDGCHRQWLEIRKKNLSPWKRWSLRFNLFHRFILSRERAIFETEACKKVIAISQMVKRDIESFYKVPENKIEVIYNGVDLERFHPQNRWGAGKAVRQKLGLREDEVAILHVGSGFERKGTGAILQATEALNEFPWRLVLLGKADWPRRLAGLPASIRDRIIALDPVDDVENYYAAADIFILPSLYEPFGNANLEALATGLPTVVGKNCGAAEVIDHRINGLRLEQVDDSDEIACALNYLSDKSIRREMGQKARVLAETFTGRRNADEMIRVYEGLLSKK</sequence>
<keyword evidence="3" id="KW-0808">Transferase</keyword>
<evidence type="ECO:0000313" key="3">
    <source>
        <dbReference type="EMBL" id="QPJ65202.1"/>
    </source>
</evidence>
<dbReference type="EMBL" id="CP048620">
    <property type="protein sequence ID" value="QPJ65202.1"/>
    <property type="molecule type" value="Genomic_DNA"/>
</dbReference>